<feature type="non-terminal residue" evidence="1">
    <location>
        <position position="46"/>
    </location>
</feature>
<evidence type="ECO:0000313" key="1">
    <source>
        <dbReference type="EMBL" id="KFM63047.1"/>
    </source>
</evidence>
<accession>A0A087TD58</accession>
<keyword evidence="2" id="KW-1185">Reference proteome</keyword>
<proteinExistence type="predicted"/>
<gene>
    <name evidence="1" type="ORF">X975_19187</name>
</gene>
<evidence type="ECO:0000313" key="2">
    <source>
        <dbReference type="Proteomes" id="UP000054359"/>
    </source>
</evidence>
<sequence length="46" mass="5019">MAIGAFNAHRPMSGHLPPRRQVGQLVCFELFPAVRAVLHCCGQNTS</sequence>
<name>A0A087TD58_STEMI</name>
<reference evidence="1 2" key="1">
    <citation type="submission" date="2013-11" db="EMBL/GenBank/DDBJ databases">
        <title>Genome sequencing of Stegodyphus mimosarum.</title>
        <authorList>
            <person name="Bechsgaard J."/>
        </authorList>
    </citation>
    <scope>NUCLEOTIDE SEQUENCE [LARGE SCALE GENOMIC DNA]</scope>
</reference>
<dbReference type="AlphaFoldDB" id="A0A087TD58"/>
<dbReference type="Proteomes" id="UP000054359">
    <property type="component" value="Unassembled WGS sequence"/>
</dbReference>
<dbReference type="EMBL" id="KK114667">
    <property type="protein sequence ID" value="KFM63047.1"/>
    <property type="molecule type" value="Genomic_DNA"/>
</dbReference>
<organism evidence="1 2">
    <name type="scientific">Stegodyphus mimosarum</name>
    <name type="common">African social velvet spider</name>
    <dbReference type="NCBI Taxonomy" id="407821"/>
    <lineage>
        <taxon>Eukaryota</taxon>
        <taxon>Metazoa</taxon>
        <taxon>Ecdysozoa</taxon>
        <taxon>Arthropoda</taxon>
        <taxon>Chelicerata</taxon>
        <taxon>Arachnida</taxon>
        <taxon>Araneae</taxon>
        <taxon>Araneomorphae</taxon>
        <taxon>Entelegynae</taxon>
        <taxon>Eresoidea</taxon>
        <taxon>Eresidae</taxon>
        <taxon>Stegodyphus</taxon>
    </lineage>
</organism>
<protein>
    <submittedName>
        <fullName evidence="1">Uncharacterized protein</fullName>
    </submittedName>
</protein>